<feature type="transmembrane region" description="Helical" evidence="9">
    <location>
        <begin position="246"/>
        <end position="268"/>
    </location>
</feature>
<organism evidence="10 11">
    <name type="scientific">Rubroshorea leprosula</name>
    <dbReference type="NCBI Taxonomy" id="152421"/>
    <lineage>
        <taxon>Eukaryota</taxon>
        <taxon>Viridiplantae</taxon>
        <taxon>Streptophyta</taxon>
        <taxon>Embryophyta</taxon>
        <taxon>Tracheophyta</taxon>
        <taxon>Spermatophyta</taxon>
        <taxon>Magnoliopsida</taxon>
        <taxon>eudicotyledons</taxon>
        <taxon>Gunneridae</taxon>
        <taxon>Pentapetalae</taxon>
        <taxon>rosids</taxon>
        <taxon>malvids</taxon>
        <taxon>Malvales</taxon>
        <taxon>Dipterocarpaceae</taxon>
        <taxon>Rubroshorea</taxon>
    </lineage>
</organism>
<comment type="caution">
    <text evidence="10">The sequence shown here is derived from an EMBL/GenBank/DDBJ whole genome shotgun (WGS) entry which is preliminary data.</text>
</comment>
<comment type="subcellular location">
    <subcellularLocation>
        <location evidence="1">Membrane</location>
        <topology evidence="1">Multi-pass membrane protein</topology>
    </subcellularLocation>
</comment>
<evidence type="ECO:0000256" key="8">
    <source>
        <dbReference type="SAM" id="MobiDB-lite"/>
    </source>
</evidence>
<keyword evidence="5 9" id="KW-0812">Transmembrane</keyword>
<evidence type="ECO:0000256" key="3">
    <source>
        <dbReference type="ARBA" id="ARBA00022448"/>
    </source>
</evidence>
<name>A0AAV5IRZ5_9ROSI</name>
<dbReference type="AlphaFoldDB" id="A0AAV5IRZ5"/>
<feature type="transmembrane region" description="Helical" evidence="9">
    <location>
        <begin position="16"/>
        <end position="36"/>
    </location>
</feature>
<dbReference type="PANTHER" id="PTHR10778:SF13">
    <property type="entry name" value="ADENOSINE 3'-PHOSPHO 5'-PHOSPHOSULFATE TRANSPORTER 1"/>
    <property type="match status" value="1"/>
</dbReference>
<reference evidence="10 11" key="1">
    <citation type="journal article" date="2021" name="Commun. Biol.">
        <title>The genome of Shorea leprosula (Dipterocarpaceae) highlights the ecological relevance of drought in aseasonal tropical rainforests.</title>
        <authorList>
            <person name="Ng K.K.S."/>
            <person name="Kobayashi M.J."/>
            <person name="Fawcett J.A."/>
            <person name="Hatakeyama M."/>
            <person name="Paape T."/>
            <person name="Ng C.H."/>
            <person name="Ang C.C."/>
            <person name="Tnah L.H."/>
            <person name="Lee C.T."/>
            <person name="Nishiyama T."/>
            <person name="Sese J."/>
            <person name="O'Brien M.J."/>
            <person name="Copetti D."/>
            <person name="Mohd Noor M.I."/>
            <person name="Ong R.C."/>
            <person name="Putra M."/>
            <person name="Sireger I.Z."/>
            <person name="Indrioko S."/>
            <person name="Kosugi Y."/>
            <person name="Izuno A."/>
            <person name="Isagi Y."/>
            <person name="Lee S.L."/>
            <person name="Shimizu K.K."/>
        </authorList>
    </citation>
    <scope>NUCLEOTIDE SEQUENCE [LARGE SCALE GENOMIC DNA]</scope>
    <source>
        <strain evidence="10">214</strain>
    </source>
</reference>
<dbReference type="Proteomes" id="UP001054252">
    <property type="component" value="Unassembled WGS sequence"/>
</dbReference>
<evidence type="ECO:0000256" key="7">
    <source>
        <dbReference type="ARBA" id="ARBA00023136"/>
    </source>
</evidence>
<evidence type="ECO:0000256" key="2">
    <source>
        <dbReference type="ARBA" id="ARBA00008349"/>
    </source>
</evidence>
<evidence type="ECO:0000256" key="6">
    <source>
        <dbReference type="ARBA" id="ARBA00022989"/>
    </source>
</evidence>
<dbReference type="GO" id="GO:0046964">
    <property type="term" value="F:3'-phosphoadenosine 5'-phosphosulfate transmembrane transporter activity"/>
    <property type="evidence" value="ECO:0007669"/>
    <property type="project" value="TreeGrafter"/>
</dbReference>
<sequence>MAEPSTMTGDVREKKIWKGVFAVSGIMITLVIYGVLQEKIMRFPYGVNKEYFKYSLFLVFCNRITTSTVSAGVLLASKKALDPVAPVYKYCLISVSNILTTTCQYEALKYVSFPVQTLAKCAKMIPVMIWGTCIMQKRYKGFDYLVAFLVTLGCSIFILFPAGTDFSPYNSGRENTVWGISLMIGYLGFDGFTSTFQDKLFKGYDMEIHNQIFYTTVCSCLLSLTGLVLQGHLLPAIEFVHRHSDCFLDIVLLSTLVSIMLSCVWFSHPLSWEQWIGAVIVFGSLYMKNFTKTATQRPPPSEQTQTRASSPVNGIP</sequence>
<feature type="transmembrane region" description="Helical" evidence="9">
    <location>
        <begin position="274"/>
        <end position="291"/>
    </location>
</feature>
<keyword evidence="6 9" id="KW-1133">Transmembrane helix</keyword>
<dbReference type="GO" id="GO:0015297">
    <property type="term" value="F:antiporter activity"/>
    <property type="evidence" value="ECO:0007669"/>
    <property type="project" value="UniProtKB-KW"/>
</dbReference>
<dbReference type="GO" id="GO:0000139">
    <property type="term" value="C:Golgi membrane"/>
    <property type="evidence" value="ECO:0007669"/>
    <property type="project" value="TreeGrafter"/>
</dbReference>
<gene>
    <name evidence="10" type="ORF">SLEP1_g13633</name>
</gene>
<feature type="transmembrane region" description="Helical" evidence="9">
    <location>
        <begin position="175"/>
        <end position="192"/>
    </location>
</feature>
<keyword evidence="4" id="KW-0050">Antiport</keyword>
<comment type="similarity">
    <text evidence="2">Belongs to the nucleotide-sugar transporter family. UDP-galactose:UMP antiporter (TC 2.A.7.11) subfamily.</text>
</comment>
<dbReference type="Pfam" id="PF08449">
    <property type="entry name" value="UAA"/>
    <property type="match status" value="2"/>
</dbReference>
<dbReference type="InterPro" id="IPR013657">
    <property type="entry name" value="SCL35B1-4/HUT1"/>
</dbReference>
<keyword evidence="11" id="KW-1185">Reference proteome</keyword>
<protein>
    <submittedName>
        <fullName evidence="10">Uncharacterized protein</fullName>
    </submittedName>
</protein>
<accession>A0AAV5IRZ5</accession>
<evidence type="ECO:0000313" key="11">
    <source>
        <dbReference type="Proteomes" id="UP001054252"/>
    </source>
</evidence>
<keyword evidence="7 9" id="KW-0472">Membrane</keyword>
<evidence type="ECO:0000256" key="9">
    <source>
        <dbReference type="SAM" id="Phobius"/>
    </source>
</evidence>
<evidence type="ECO:0000256" key="5">
    <source>
        <dbReference type="ARBA" id="ARBA00022692"/>
    </source>
</evidence>
<feature type="transmembrane region" description="Helical" evidence="9">
    <location>
        <begin position="56"/>
        <end position="76"/>
    </location>
</feature>
<feature type="transmembrane region" description="Helical" evidence="9">
    <location>
        <begin position="212"/>
        <end position="234"/>
    </location>
</feature>
<keyword evidence="3" id="KW-0813">Transport</keyword>
<dbReference type="EMBL" id="BPVZ01000016">
    <property type="protein sequence ID" value="GKV01033.1"/>
    <property type="molecule type" value="Genomic_DNA"/>
</dbReference>
<proteinExistence type="inferred from homology"/>
<feature type="region of interest" description="Disordered" evidence="8">
    <location>
        <begin position="293"/>
        <end position="316"/>
    </location>
</feature>
<evidence type="ECO:0000256" key="4">
    <source>
        <dbReference type="ARBA" id="ARBA00022449"/>
    </source>
</evidence>
<evidence type="ECO:0000256" key="1">
    <source>
        <dbReference type="ARBA" id="ARBA00004141"/>
    </source>
</evidence>
<feature type="transmembrane region" description="Helical" evidence="9">
    <location>
        <begin position="144"/>
        <end position="163"/>
    </location>
</feature>
<dbReference type="GO" id="GO:0005789">
    <property type="term" value="C:endoplasmic reticulum membrane"/>
    <property type="evidence" value="ECO:0007669"/>
    <property type="project" value="TreeGrafter"/>
</dbReference>
<evidence type="ECO:0000313" key="10">
    <source>
        <dbReference type="EMBL" id="GKV01033.1"/>
    </source>
</evidence>
<dbReference type="PANTHER" id="PTHR10778">
    <property type="entry name" value="SOLUTE CARRIER FAMILY 35 MEMBER B"/>
    <property type="match status" value="1"/>
</dbReference>